<dbReference type="GO" id="GO:0045944">
    <property type="term" value="P:positive regulation of transcription by RNA polymerase II"/>
    <property type="evidence" value="ECO:0007669"/>
    <property type="project" value="TreeGrafter"/>
</dbReference>
<dbReference type="Proteomes" id="UP001163046">
    <property type="component" value="Unassembled WGS sequence"/>
</dbReference>
<feature type="compositionally biased region" description="Basic residues" evidence="9">
    <location>
        <begin position="91"/>
        <end position="100"/>
    </location>
</feature>
<comment type="caution">
    <text evidence="11">The sequence shown here is derived from an EMBL/GenBank/DDBJ whole genome shotgun (WGS) entry which is preliminary data.</text>
</comment>
<dbReference type="InterPro" id="IPR012677">
    <property type="entry name" value="Nucleotide-bd_a/b_plait_sf"/>
</dbReference>
<protein>
    <submittedName>
        <fullName evidence="11">Nuclear receptor transcription coactivator</fullName>
    </submittedName>
</protein>
<accession>A0A9W9Z7W8</accession>
<keyword evidence="3 8" id="KW-0694">RNA-binding</keyword>
<feature type="compositionally biased region" description="Basic and acidic residues" evidence="9">
    <location>
        <begin position="172"/>
        <end position="201"/>
    </location>
</feature>
<feature type="domain" description="RRM" evidence="10">
    <location>
        <begin position="274"/>
        <end position="349"/>
    </location>
</feature>
<evidence type="ECO:0000256" key="3">
    <source>
        <dbReference type="ARBA" id="ARBA00022884"/>
    </source>
</evidence>
<comment type="subcellular location">
    <subcellularLocation>
        <location evidence="1">Nucleus</location>
    </subcellularLocation>
</comment>
<evidence type="ECO:0000256" key="6">
    <source>
        <dbReference type="ARBA" id="ARBA00023163"/>
    </source>
</evidence>
<evidence type="ECO:0000256" key="8">
    <source>
        <dbReference type="PROSITE-ProRule" id="PRU00176"/>
    </source>
</evidence>
<keyword evidence="4" id="KW-0805">Transcription regulation</keyword>
<feature type="compositionally biased region" description="Basic and acidic residues" evidence="9">
    <location>
        <begin position="129"/>
        <end position="138"/>
    </location>
</feature>
<sequence>MVWTDMTKVQRNAMLITMPTDHNYACSGFPMRKAIPLQLEVNDHSTINGTRSNPKKSLASDLEHKNEKKCSNGTEMTHSRKRRSSCDSADRKRKLPKRYRGPYCEDSSNGDSSSDEDHHSKRSRNGHHNNADEPTDHKRTQRKRKYSYCSDENKNYRKRSNRRHSLYSTDSSEERDYTSSDEDSKNERRCRYDPRCSESDLRRKHSSGSNRDSDSYKSRHRRQDTRHRRSRSKDRIEKRDDDKKDKTLHDIELERKLEFKFDHHIKNTAKEERRIVYIGKISNKTTEDDVRRRFRPFGPIEKVPVHFRDKGDNYAFVTFFDYSSAAEAIEKGNEDSHLPVLDICFGGRRKFCGGSYVDFDSNTSYREEQEFSRPTSSDEMDFDALLRLSQKRV</sequence>
<evidence type="ECO:0000256" key="1">
    <source>
        <dbReference type="ARBA" id="ARBA00004123"/>
    </source>
</evidence>
<feature type="compositionally biased region" description="Basic and acidic residues" evidence="9">
    <location>
        <begin position="233"/>
        <end position="244"/>
    </location>
</feature>
<dbReference type="InterPro" id="IPR000504">
    <property type="entry name" value="RRM_dom"/>
</dbReference>
<dbReference type="SMART" id="SM00360">
    <property type="entry name" value="RRM"/>
    <property type="match status" value="1"/>
</dbReference>
<evidence type="ECO:0000256" key="4">
    <source>
        <dbReference type="ARBA" id="ARBA00023015"/>
    </source>
</evidence>
<evidence type="ECO:0000313" key="12">
    <source>
        <dbReference type="Proteomes" id="UP001163046"/>
    </source>
</evidence>
<dbReference type="EMBL" id="MU826684">
    <property type="protein sequence ID" value="KAJ7375578.1"/>
    <property type="molecule type" value="Genomic_DNA"/>
</dbReference>
<dbReference type="OrthoDB" id="10047851at2759"/>
<reference evidence="11" key="1">
    <citation type="submission" date="2023-01" db="EMBL/GenBank/DDBJ databases">
        <title>Genome assembly of the deep-sea coral Lophelia pertusa.</title>
        <authorList>
            <person name="Herrera S."/>
            <person name="Cordes E."/>
        </authorList>
    </citation>
    <scope>NUCLEOTIDE SEQUENCE</scope>
    <source>
        <strain evidence="11">USNM1676648</strain>
        <tissue evidence="11">Polyp</tissue>
    </source>
</reference>
<keyword evidence="11" id="KW-0675">Receptor</keyword>
<dbReference type="Pfam" id="PF00076">
    <property type="entry name" value="RRM_1"/>
    <property type="match status" value="1"/>
</dbReference>
<evidence type="ECO:0000313" key="11">
    <source>
        <dbReference type="EMBL" id="KAJ7375578.1"/>
    </source>
</evidence>
<feature type="region of interest" description="Disordered" evidence="9">
    <location>
        <begin position="45"/>
        <end position="244"/>
    </location>
</feature>
<evidence type="ECO:0000256" key="2">
    <source>
        <dbReference type="ARBA" id="ARBA00022553"/>
    </source>
</evidence>
<dbReference type="AlphaFoldDB" id="A0A9W9Z7W8"/>
<keyword evidence="5" id="KW-0010">Activator</keyword>
<keyword evidence="2" id="KW-0597">Phosphoprotein</keyword>
<dbReference type="GO" id="GO:0003712">
    <property type="term" value="F:transcription coregulator activity"/>
    <property type="evidence" value="ECO:0007669"/>
    <property type="project" value="InterPro"/>
</dbReference>
<dbReference type="PANTHER" id="PTHR15528">
    <property type="entry name" value="PEROXISOME PROLIFERATOR ACTIVATED RECEPTOR GAMMA COACTIVATOR 1 PGC-1 -RELATED"/>
    <property type="match status" value="1"/>
</dbReference>
<keyword evidence="7" id="KW-0539">Nucleus</keyword>
<dbReference type="GO" id="GO:0003723">
    <property type="term" value="F:RNA binding"/>
    <property type="evidence" value="ECO:0007669"/>
    <property type="project" value="UniProtKB-UniRule"/>
</dbReference>
<dbReference type="InterPro" id="IPR035979">
    <property type="entry name" value="RBD_domain_sf"/>
</dbReference>
<evidence type="ECO:0000256" key="9">
    <source>
        <dbReference type="SAM" id="MobiDB-lite"/>
    </source>
</evidence>
<feature type="compositionally biased region" description="Basic residues" evidence="9">
    <location>
        <begin position="218"/>
        <end position="232"/>
    </location>
</feature>
<name>A0A9W9Z7W8_9CNID</name>
<dbReference type="PROSITE" id="PS50102">
    <property type="entry name" value="RRM"/>
    <property type="match status" value="1"/>
</dbReference>
<keyword evidence="6" id="KW-0804">Transcription</keyword>
<evidence type="ECO:0000259" key="10">
    <source>
        <dbReference type="PROSITE" id="PS50102"/>
    </source>
</evidence>
<feature type="compositionally biased region" description="Basic residues" evidence="9">
    <location>
        <begin position="156"/>
        <end position="165"/>
    </location>
</feature>
<gene>
    <name evidence="11" type="primary">PPRC1</name>
    <name evidence="11" type="ORF">OS493_040295</name>
</gene>
<keyword evidence="12" id="KW-1185">Reference proteome</keyword>
<evidence type="ECO:0000256" key="7">
    <source>
        <dbReference type="ARBA" id="ARBA00023242"/>
    </source>
</evidence>
<feature type="compositionally biased region" description="Basic and acidic residues" evidence="9">
    <location>
        <begin position="61"/>
        <end position="70"/>
    </location>
</feature>
<dbReference type="PANTHER" id="PTHR15528:SF11">
    <property type="entry name" value="FI18188P1"/>
    <property type="match status" value="1"/>
</dbReference>
<organism evidence="11 12">
    <name type="scientific">Desmophyllum pertusum</name>
    <dbReference type="NCBI Taxonomy" id="174260"/>
    <lineage>
        <taxon>Eukaryota</taxon>
        <taxon>Metazoa</taxon>
        <taxon>Cnidaria</taxon>
        <taxon>Anthozoa</taxon>
        <taxon>Hexacorallia</taxon>
        <taxon>Scleractinia</taxon>
        <taxon>Caryophylliina</taxon>
        <taxon>Caryophylliidae</taxon>
        <taxon>Desmophyllum</taxon>
    </lineage>
</organism>
<dbReference type="GO" id="GO:0005634">
    <property type="term" value="C:nucleus"/>
    <property type="evidence" value="ECO:0007669"/>
    <property type="project" value="UniProtKB-SubCell"/>
</dbReference>
<evidence type="ECO:0000256" key="5">
    <source>
        <dbReference type="ARBA" id="ARBA00023159"/>
    </source>
</evidence>
<dbReference type="Gene3D" id="3.30.70.330">
    <property type="match status" value="1"/>
</dbReference>
<proteinExistence type="predicted"/>
<dbReference type="SUPFAM" id="SSF54928">
    <property type="entry name" value="RNA-binding domain, RBD"/>
    <property type="match status" value="1"/>
</dbReference>
<dbReference type="InterPro" id="IPR034605">
    <property type="entry name" value="PGC-1"/>
</dbReference>